<dbReference type="GO" id="GO:0004035">
    <property type="term" value="F:alkaline phosphatase activity"/>
    <property type="evidence" value="ECO:0007669"/>
    <property type="project" value="UniProtKB-EC"/>
</dbReference>
<gene>
    <name evidence="3" type="ORF">TMSB3V08_LOCUS5535</name>
</gene>
<evidence type="ECO:0000256" key="1">
    <source>
        <dbReference type="ARBA" id="ARBA00012647"/>
    </source>
</evidence>
<name>A0A7R9HMX0_9NEOP</name>
<accession>A0A7R9HMX0</accession>
<comment type="cofactor">
    <cofactor evidence="2">
        <name>Mg(2+)</name>
        <dbReference type="ChEBI" id="CHEBI:18420"/>
    </cofactor>
    <text evidence="2">Binds 1 Mg(2+) ion.</text>
</comment>
<dbReference type="AlphaFoldDB" id="A0A7R9HMX0"/>
<keyword evidence="2" id="KW-0460">Magnesium</keyword>
<proteinExistence type="predicted"/>
<feature type="binding site" evidence="2">
    <location>
        <position position="40"/>
    </location>
    <ligand>
        <name>Mg(2+)</name>
        <dbReference type="ChEBI" id="CHEBI:18420"/>
    </ligand>
</feature>
<dbReference type="GO" id="GO:0046872">
    <property type="term" value="F:metal ion binding"/>
    <property type="evidence" value="ECO:0007669"/>
    <property type="project" value="UniProtKB-KW"/>
</dbReference>
<dbReference type="InterPro" id="IPR017850">
    <property type="entry name" value="Alkaline_phosphatase_core_sf"/>
</dbReference>
<dbReference type="Gene3D" id="3.40.720.10">
    <property type="entry name" value="Alkaline Phosphatase, subunit A"/>
    <property type="match status" value="1"/>
</dbReference>
<keyword evidence="2" id="KW-0479">Metal-binding</keyword>
<organism evidence="3">
    <name type="scientific">Timema monikensis</name>
    <dbReference type="NCBI Taxonomy" id="170555"/>
    <lineage>
        <taxon>Eukaryota</taxon>
        <taxon>Metazoa</taxon>
        <taxon>Ecdysozoa</taxon>
        <taxon>Arthropoda</taxon>
        <taxon>Hexapoda</taxon>
        <taxon>Insecta</taxon>
        <taxon>Pterygota</taxon>
        <taxon>Neoptera</taxon>
        <taxon>Polyneoptera</taxon>
        <taxon>Phasmatodea</taxon>
        <taxon>Timematodea</taxon>
        <taxon>Timematoidea</taxon>
        <taxon>Timematidae</taxon>
        <taxon>Timema</taxon>
    </lineage>
</organism>
<dbReference type="InterPro" id="IPR001952">
    <property type="entry name" value="Alkaline_phosphatase"/>
</dbReference>
<dbReference type="Pfam" id="PF00245">
    <property type="entry name" value="Alk_phosphatase"/>
    <property type="match status" value="1"/>
</dbReference>
<evidence type="ECO:0000313" key="3">
    <source>
        <dbReference type="EMBL" id="CAD7428742.1"/>
    </source>
</evidence>
<protein>
    <recommendedName>
        <fullName evidence="1">alkaline phosphatase</fullName>
        <ecNumber evidence="1">3.1.3.1</ecNumber>
    </recommendedName>
</protein>
<dbReference type="EC" id="3.1.3.1" evidence="1"/>
<reference evidence="3" key="1">
    <citation type="submission" date="2020-11" db="EMBL/GenBank/DDBJ databases">
        <authorList>
            <person name="Tran Van P."/>
        </authorList>
    </citation>
    <scope>NUCLEOTIDE SEQUENCE</scope>
</reference>
<dbReference type="SUPFAM" id="SSF53649">
    <property type="entry name" value="Alkaline phosphatase-like"/>
    <property type="match status" value="1"/>
</dbReference>
<evidence type="ECO:0000256" key="2">
    <source>
        <dbReference type="PIRSR" id="PIRSR601952-2"/>
    </source>
</evidence>
<dbReference type="EMBL" id="OB793848">
    <property type="protein sequence ID" value="CAD7428742.1"/>
    <property type="molecule type" value="Genomic_DNA"/>
</dbReference>
<sequence>MSFELDRKLSTEDEPSLSEMVTTAIRLLRRNSRGFLLVVEAVKKIVRTHFYGHMAQGATLTVDYTAGDGETVLSGTRDSYNCYFTIVLEEEAPITGNNYNPALPNLIYIRRKNDHGKQMNDNAVAQ</sequence>